<keyword evidence="5 9" id="KW-1133">Transmembrane helix</keyword>
<evidence type="ECO:0000256" key="5">
    <source>
        <dbReference type="ARBA" id="ARBA00022989"/>
    </source>
</evidence>
<accession>A0A0B1SKF1</accession>
<comment type="subcellular location">
    <subcellularLocation>
        <location evidence="1">Membrane</location>
        <topology evidence="1">Multi-pass membrane protein</topology>
    </subcellularLocation>
</comment>
<evidence type="ECO:0000313" key="10">
    <source>
        <dbReference type="EMBL" id="KHJ83640.1"/>
    </source>
</evidence>
<dbReference type="AlphaFoldDB" id="A0A0B1SKF1"/>
<comment type="similarity">
    <text evidence="2">Belongs to the CALHM family.</text>
</comment>
<gene>
    <name evidence="10" type="ORF">OESDEN_16659</name>
</gene>
<dbReference type="GO" id="GO:0005886">
    <property type="term" value="C:plasma membrane"/>
    <property type="evidence" value="ECO:0007669"/>
    <property type="project" value="TreeGrafter"/>
</dbReference>
<sequence length="162" mass="18439">MSMRLSAEYVPLAGVHVWAITGTIRYRHHAELYYLENSAWDVLQGSRNAHTWSTLFAAWTQIVAQSLIAPVAWLFVVFLDGGYYRCLFAHNYCNLTTAVQCKNETVMEYYKSSHNFDKISGAGEYCPHCICNLEGEDASYLEAESQIYAWVILILFGVSTFL</sequence>
<proteinExistence type="inferred from homology"/>
<dbReference type="Proteomes" id="UP000053660">
    <property type="component" value="Unassembled WGS sequence"/>
</dbReference>
<dbReference type="OrthoDB" id="5953668at2759"/>
<evidence type="ECO:0000256" key="8">
    <source>
        <dbReference type="ARBA" id="ARBA00023303"/>
    </source>
</evidence>
<evidence type="ECO:0000256" key="6">
    <source>
        <dbReference type="ARBA" id="ARBA00023065"/>
    </source>
</evidence>
<dbReference type="PANTHER" id="PTHR32261:SF1">
    <property type="entry name" value="CALCIUM HOMEOSTASIS MODULATOR PROTEIN"/>
    <property type="match status" value="1"/>
</dbReference>
<name>A0A0B1SKF1_OESDE</name>
<keyword evidence="11" id="KW-1185">Reference proteome</keyword>
<dbReference type="GO" id="GO:1904669">
    <property type="term" value="P:ATP export"/>
    <property type="evidence" value="ECO:0007669"/>
    <property type="project" value="UniProtKB-ARBA"/>
</dbReference>
<keyword evidence="7 9" id="KW-0472">Membrane</keyword>
<dbReference type="EMBL" id="KN572489">
    <property type="protein sequence ID" value="KHJ83640.1"/>
    <property type="molecule type" value="Genomic_DNA"/>
</dbReference>
<keyword evidence="8" id="KW-0407">Ion channel</keyword>
<evidence type="ECO:0000256" key="4">
    <source>
        <dbReference type="ARBA" id="ARBA00022692"/>
    </source>
</evidence>
<organism evidence="10 11">
    <name type="scientific">Oesophagostomum dentatum</name>
    <name type="common">Nodular worm</name>
    <dbReference type="NCBI Taxonomy" id="61180"/>
    <lineage>
        <taxon>Eukaryota</taxon>
        <taxon>Metazoa</taxon>
        <taxon>Ecdysozoa</taxon>
        <taxon>Nematoda</taxon>
        <taxon>Chromadorea</taxon>
        <taxon>Rhabditida</taxon>
        <taxon>Rhabditina</taxon>
        <taxon>Rhabditomorpha</taxon>
        <taxon>Strongyloidea</taxon>
        <taxon>Strongylidae</taxon>
        <taxon>Oesophagostomum</taxon>
    </lineage>
</organism>
<dbReference type="Pfam" id="PF14798">
    <property type="entry name" value="Ca_hom_mod"/>
    <property type="match status" value="1"/>
</dbReference>
<feature type="non-terminal residue" evidence="10">
    <location>
        <position position="162"/>
    </location>
</feature>
<evidence type="ECO:0000256" key="1">
    <source>
        <dbReference type="ARBA" id="ARBA00004141"/>
    </source>
</evidence>
<feature type="transmembrane region" description="Helical" evidence="9">
    <location>
        <begin position="56"/>
        <end position="79"/>
    </location>
</feature>
<evidence type="ECO:0000256" key="9">
    <source>
        <dbReference type="SAM" id="Phobius"/>
    </source>
</evidence>
<dbReference type="GO" id="GO:0005261">
    <property type="term" value="F:monoatomic cation channel activity"/>
    <property type="evidence" value="ECO:0007669"/>
    <property type="project" value="TreeGrafter"/>
</dbReference>
<evidence type="ECO:0000256" key="3">
    <source>
        <dbReference type="ARBA" id="ARBA00022448"/>
    </source>
</evidence>
<keyword evidence="3" id="KW-0813">Transport</keyword>
<protein>
    <submittedName>
        <fullName evidence="10">Uncharacterized protein</fullName>
    </submittedName>
</protein>
<evidence type="ECO:0000256" key="7">
    <source>
        <dbReference type="ARBA" id="ARBA00023136"/>
    </source>
</evidence>
<keyword evidence="6" id="KW-0406">Ion transport</keyword>
<reference evidence="10 11" key="1">
    <citation type="submission" date="2014-03" db="EMBL/GenBank/DDBJ databases">
        <title>Draft genome of the hookworm Oesophagostomum dentatum.</title>
        <authorList>
            <person name="Mitreva M."/>
        </authorList>
    </citation>
    <scope>NUCLEOTIDE SEQUENCE [LARGE SCALE GENOMIC DNA]</scope>
    <source>
        <strain evidence="10 11">OD-Hann</strain>
    </source>
</reference>
<keyword evidence="4 9" id="KW-0812">Transmembrane</keyword>
<evidence type="ECO:0000313" key="11">
    <source>
        <dbReference type="Proteomes" id="UP000053660"/>
    </source>
</evidence>
<dbReference type="InterPro" id="IPR029569">
    <property type="entry name" value="CALHM"/>
</dbReference>
<evidence type="ECO:0000256" key="2">
    <source>
        <dbReference type="ARBA" id="ARBA00008497"/>
    </source>
</evidence>
<dbReference type="PANTHER" id="PTHR32261">
    <property type="entry name" value="CALCIUM HOMEOSTASIS MODULATOR PROTEIN"/>
    <property type="match status" value="1"/>
</dbReference>